<dbReference type="InterPro" id="IPR051317">
    <property type="entry name" value="Gfo/Idh/MocA_oxidoreduct"/>
</dbReference>
<accession>A0A0W0ZSS5</accession>
<comment type="caution">
    <text evidence="4">The sequence shown here is derived from an EMBL/GenBank/DDBJ whole genome shotgun (WGS) entry which is preliminary data.</text>
</comment>
<dbReference type="InterPro" id="IPR036291">
    <property type="entry name" value="NAD(P)-bd_dom_sf"/>
</dbReference>
<keyword evidence="2" id="KW-0560">Oxidoreductase</keyword>
<dbReference type="AlphaFoldDB" id="A0A0W0ZSS5"/>
<evidence type="ECO:0000256" key="1">
    <source>
        <dbReference type="ARBA" id="ARBA00010928"/>
    </source>
</evidence>
<evidence type="ECO:0000313" key="4">
    <source>
        <dbReference type="EMBL" id="KTD72255.1"/>
    </source>
</evidence>
<comment type="similarity">
    <text evidence="1">Belongs to the Gfo/Idh/MocA family.</text>
</comment>
<protein>
    <submittedName>
        <fullName evidence="4">Oxidoreductase</fullName>
    </submittedName>
</protein>
<dbReference type="EMBL" id="LNZA01000001">
    <property type="protein sequence ID" value="KTD72255.1"/>
    <property type="molecule type" value="Genomic_DNA"/>
</dbReference>
<dbReference type="Gene3D" id="3.40.50.720">
    <property type="entry name" value="NAD(P)-binding Rossmann-like Domain"/>
    <property type="match status" value="1"/>
</dbReference>
<dbReference type="STRING" id="40335.Ltuc_0102"/>
<dbReference type="PANTHER" id="PTHR43708:SF5">
    <property type="entry name" value="CONSERVED EXPRESSED OXIDOREDUCTASE (EUROFUNG)-RELATED"/>
    <property type="match status" value="1"/>
</dbReference>
<dbReference type="GO" id="GO:0016491">
    <property type="term" value="F:oxidoreductase activity"/>
    <property type="evidence" value="ECO:0007669"/>
    <property type="project" value="UniProtKB-KW"/>
</dbReference>
<gene>
    <name evidence="4" type="ORF">Ltuc_0102</name>
</gene>
<feature type="domain" description="Gfo/Idh/MocA-like oxidoreductase N-terminal" evidence="3">
    <location>
        <begin position="5"/>
        <end position="123"/>
    </location>
</feature>
<dbReference type="PANTHER" id="PTHR43708">
    <property type="entry name" value="CONSERVED EXPRESSED OXIDOREDUCTASE (EUROFUNG)"/>
    <property type="match status" value="1"/>
</dbReference>
<dbReference type="RefSeq" id="WP_058519416.1">
    <property type="nucleotide sequence ID" value="NZ_CAAAIP010000005.1"/>
</dbReference>
<evidence type="ECO:0000313" key="5">
    <source>
        <dbReference type="Proteomes" id="UP000054693"/>
    </source>
</evidence>
<dbReference type="PATRIC" id="fig|40335.7.peg.105"/>
<dbReference type="Proteomes" id="UP000054693">
    <property type="component" value="Unassembled WGS sequence"/>
</dbReference>
<proteinExistence type="inferred from homology"/>
<evidence type="ECO:0000259" key="3">
    <source>
        <dbReference type="Pfam" id="PF01408"/>
    </source>
</evidence>
<evidence type="ECO:0000256" key="2">
    <source>
        <dbReference type="ARBA" id="ARBA00023002"/>
    </source>
</evidence>
<keyword evidence="5" id="KW-1185">Reference proteome</keyword>
<dbReference type="GO" id="GO:0000166">
    <property type="term" value="F:nucleotide binding"/>
    <property type="evidence" value="ECO:0007669"/>
    <property type="project" value="InterPro"/>
</dbReference>
<sequence>MNSICLFGGGRWSRVLLTVLLQAYPELKITWVSKNSYGENVEWLKKYKTRNVLITSDEEQAWRLKPQAIIVATASHLHMSYIKQALINRIPVLCEKPFCFTTHEAQELIYLGENAKVAIGVNFEFMHASYLFDFANYLKNIRISSIDLIWEDVFCEMRYGEKKFGDFYTPLMYDSFQHCWSLLKFLFPQDPLSISSVSYEETNSRAIVKANMGNKLTNIVLSRRAAQRVRKISINKGAIILDFAIEPGASVINQRTIYNEWKGNRPLLAALDSFFKVIKYPALLYEWQLNIFNCMDVISLSEKATELLEQAQKKCLQKKYPLSVEDIITRNILIDLFLPKLASLGDYHRAHDLEEQINFASYLIKRPPLMEAINEAC</sequence>
<reference evidence="4 5" key="1">
    <citation type="submission" date="2015-11" db="EMBL/GenBank/DDBJ databases">
        <title>Genomic analysis of 38 Legionella species identifies large and diverse effector repertoires.</title>
        <authorList>
            <person name="Burstein D."/>
            <person name="Amaro F."/>
            <person name="Zusman T."/>
            <person name="Lifshitz Z."/>
            <person name="Cohen O."/>
            <person name="Gilbert J.A."/>
            <person name="Pupko T."/>
            <person name="Shuman H.A."/>
            <person name="Segal G."/>
        </authorList>
    </citation>
    <scope>NUCLEOTIDE SEQUENCE [LARGE SCALE GENOMIC DNA]</scope>
    <source>
        <strain evidence="4 5">ATCC 49180</strain>
    </source>
</reference>
<dbReference type="Pfam" id="PF01408">
    <property type="entry name" value="GFO_IDH_MocA"/>
    <property type="match status" value="1"/>
</dbReference>
<dbReference type="OrthoDB" id="9792935at2"/>
<name>A0A0W0ZSS5_9GAMM</name>
<dbReference type="SUPFAM" id="SSF51735">
    <property type="entry name" value="NAD(P)-binding Rossmann-fold domains"/>
    <property type="match status" value="1"/>
</dbReference>
<dbReference type="InterPro" id="IPR000683">
    <property type="entry name" value="Gfo/Idh/MocA-like_OxRdtase_N"/>
</dbReference>
<organism evidence="4 5">
    <name type="scientific">Legionella tucsonensis</name>
    <dbReference type="NCBI Taxonomy" id="40335"/>
    <lineage>
        <taxon>Bacteria</taxon>
        <taxon>Pseudomonadati</taxon>
        <taxon>Pseudomonadota</taxon>
        <taxon>Gammaproteobacteria</taxon>
        <taxon>Legionellales</taxon>
        <taxon>Legionellaceae</taxon>
        <taxon>Legionella</taxon>
    </lineage>
</organism>